<evidence type="ECO:0000313" key="3">
    <source>
        <dbReference type="Proteomes" id="UP000186817"/>
    </source>
</evidence>
<proteinExistence type="predicted"/>
<keyword evidence="3" id="KW-1185">Reference proteome</keyword>
<comment type="caution">
    <text evidence="2">The sequence shown here is derived from an EMBL/GenBank/DDBJ whole genome shotgun (WGS) entry which is preliminary data.</text>
</comment>
<feature type="region of interest" description="Disordered" evidence="1">
    <location>
        <begin position="98"/>
        <end position="132"/>
    </location>
</feature>
<dbReference type="AlphaFoldDB" id="A0A1Q9EUU2"/>
<feature type="region of interest" description="Disordered" evidence="1">
    <location>
        <begin position="1"/>
        <end position="62"/>
    </location>
</feature>
<feature type="compositionally biased region" description="Basic residues" evidence="1">
    <location>
        <begin position="8"/>
        <end position="20"/>
    </location>
</feature>
<protein>
    <submittedName>
        <fullName evidence="2">Uncharacterized protein</fullName>
    </submittedName>
</protein>
<accession>A0A1Q9EUU2</accession>
<dbReference type="EMBL" id="LSRX01000063">
    <property type="protein sequence ID" value="OLQ11206.1"/>
    <property type="molecule type" value="Genomic_DNA"/>
</dbReference>
<reference evidence="2 3" key="1">
    <citation type="submission" date="2016-02" db="EMBL/GenBank/DDBJ databases">
        <title>Genome analysis of coral dinoflagellate symbionts highlights evolutionary adaptations to a symbiotic lifestyle.</title>
        <authorList>
            <person name="Aranda M."/>
            <person name="Li Y."/>
            <person name="Liew Y.J."/>
            <person name="Baumgarten S."/>
            <person name="Simakov O."/>
            <person name="Wilson M."/>
            <person name="Piel J."/>
            <person name="Ashoor H."/>
            <person name="Bougouffa S."/>
            <person name="Bajic V.B."/>
            <person name="Ryu T."/>
            <person name="Ravasi T."/>
            <person name="Bayer T."/>
            <person name="Micklem G."/>
            <person name="Kim H."/>
            <person name="Bhak J."/>
            <person name="Lajeunesse T.C."/>
            <person name="Voolstra C.R."/>
        </authorList>
    </citation>
    <scope>NUCLEOTIDE SEQUENCE [LARGE SCALE GENOMIC DNA]</scope>
    <source>
        <strain evidence="2 3">CCMP2467</strain>
    </source>
</reference>
<name>A0A1Q9EUU2_SYMMI</name>
<feature type="compositionally biased region" description="Polar residues" evidence="1">
    <location>
        <begin position="69"/>
        <end position="80"/>
    </location>
</feature>
<sequence>MAGVRPRVSSRHRQPYHIRGRPMPAYPSAPARSPNGAEANDDDDFVVDMPLPNLSSIEGGDRVVRRKQWTSASSRSQSFSDIPENPGEVYPRILECFDGQPAQDPGLQAPDDNSDELAKLMDHSGSGSSNGSSKGMLIGLLEIMLEQLAVCQL</sequence>
<gene>
    <name evidence="2" type="ORF">AK812_SmicGene4969</name>
</gene>
<evidence type="ECO:0000256" key="1">
    <source>
        <dbReference type="SAM" id="MobiDB-lite"/>
    </source>
</evidence>
<evidence type="ECO:0000313" key="2">
    <source>
        <dbReference type="EMBL" id="OLQ11206.1"/>
    </source>
</evidence>
<dbReference type="Proteomes" id="UP000186817">
    <property type="component" value="Unassembled WGS sequence"/>
</dbReference>
<organism evidence="2 3">
    <name type="scientific">Symbiodinium microadriaticum</name>
    <name type="common">Dinoflagellate</name>
    <name type="synonym">Zooxanthella microadriatica</name>
    <dbReference type="NCBI Taxonomy" id="2951"/>
    <lineage>
        <taxon>Eukaryota</taxon>
        <taxon>Sar</taxon>
        <taxon>Alveolata</taxon>
        <taxon>Dinophyceae</taxon>
        <taxon>Suessiales</taxon>
        <taxon>Symbiodiniaceae</taxon>
        <taxon>Symbiodinium</taxon>
    </lineage>
</organism>
<feature type="region of interest" description="Disordered" evidence="1">
    <location>
        <begin position="68"/>
        <end position="87"/>
    </location>
</feature>